<reference evidence="2" key="1">
    <citation type="submission" date="2020-02" db="EMBL/GenBank/DDBJ databases">
        <authorList>
            <person name="Meier V. D."/>
        </authorList>
    </citation>
    <scope>NUCLEOTIDE SEQUENCE</scope>
    <source>
        <strain evidence="2">AVDCRST_MAG39</strain>
    </source>
</reference>
<accession>A0A6J4TDT5</accession>
<name>A0A6J4TDT5_9SPHN</name>
<evidence type="ECO:0000313" key="2">
    <source>
        <dbReference type="EMBL" id="CAA9520592.1"/>
    </source>
</evidence>
<organism evidence="2">
    <name type="scientific">uncultured Sphingomonadaceae bacterium</name>
    <dbReference type="NCBI Taxonomy" id="169976"/>
    <lineage>
        <taxon>Bacteria</taxon>
        <taxon>Pseudomonadati</taxon>
        <taxon>Pseudomonadota</taxon>
        <taxon>Alphaproteobacteria</taxon>
        <taxon>Sphingomonadales</taxon>
        <taxon>Sphingomonadaceae</taxon>
        <taxon>environmental samples</taxon>
    </lineage>
</organism>
<feature type="non-terminal residue" evidence="2">
    <location>
        <position position="1"/>
    </location>
</feature>
<gene>
    <name evidence="2" type="ORF">AVDCRST_MAG39-2620</name>
</gene>
<dbReference type="AlphaFoldDB" id="A0A6J4TDT5"/>
<feature type="non-terminal residue" evidence="2">
    <location>
        <position position="48"/>
    </location>
</feature>
<protein>
    <submittedName>
        <fullName evidence="2">Uncharacterized protein</fullName>
    </submittedName>
</protein>
<feature type="region of interest" description="Disordered" evidence="1">
    <location>
        <begin position="1"/>
        <end position="48"/>
    </location>
</feature>
<evidence type="ECO:0000256" key="1">
    <source>
        <dbReference type="SAM" id="MobiDB-lite"/>
    </source>
</evidence>
<feature type="compositionally biased region" description="Basic residues" evidence="1">
    <location>
        <begin position="16"/>
        <end position="31"/>
    </location>
</feature>
<sequence length="48" mass="5259">GGRPVPARLPPDARQRRSAARLRAARRRSAVHRPLPPPCRGQRVGDGL</sequence>
<proteinExistence type="predicted"/>
<dbReference type="EMBL" id="CADCVW010000105">
    <property type="protein sequence ID" value="CAA9520592.1"/>
    <property type="molecule type" value="Genomic_DNA"/>
</dbReference>